<dbReference type="Proteomes" id="UP000466442">
    <property type="component" value="Unassembled WGS sequence"/>
</dbReference>
<dbReference type="EMBL" id="WIXP02000015">
    <property type="protein sequence ID" value="KAF6199434.1"/>
    <property type="molecule type" value="Genomic_DNA"/>
</dbReference>
<name>A0A8S9WT98_APOLU</name>
<feature type="chain" id="PRO_5035731138" description="Peptidase C1A papain C-terminal domain-containing protein" evidence="3">
    <location>
        <begin position="22"/>
        <end position="443"/>
    </location>
</feature>
<evidence type="ECO:0000313" key="6">
    <source>
        <dbReference type="Proteomes" id="UP000466442"/>
    </source>
</evidence>
<dbReference type="Gene3D" id="3.90.70.10">
    <property type="entry name" value="Cysteine proteinases"/>
    <property type="match status" value="1"/>
</dbReference>
<comment type="caution">
    <text evidence="5">The sequence shown here is derived from an EMBL/GenBank/DDBJ whole genome shotgun (WGS) entry which is preliminary data.</text>
</comment>
<dbReference type="Gene3D" id="1.10.287.2250">
    <property type="match status" value="1"/>
</dbReference>
<feature type="domain" description="Peptidase C1A papain C-terminal" evidence="4">
    <location>
        <begin position="153"/>
        <end position="406"/>
    </location>
</feature>
<dbReference type="InterPro" id="IPR000668">
    <property type="entry name" value="Peptidase_C1A_C"/>
</dbReference>
<sequence length="443" mass="51911">MMEYVVVKLVAVLCTVVVCYAANSGTLGDWGIFTEKYKIRNYTSDDDERSHEDAFWKNDLYIYDTIETWYKKESHFVLYNNMFSDMTDEEWAEIDQEYVPPDDDDWGRKPAWDSNDPDWDKKQKAYTEKFAFVNTSWTSIKATPYQIVNDVKIPARLDWRKRMVVPKFDAVCCVIDCRYGSYAWAVAVTLFSHLNIMRLEAERHRPFPRDGKKEFKPTPSVFSMQQLMDCLGADDVFYDKLNICEYHVNGGNGLPDSVVRAFKHAILNGLEPDSTYNYNRGKYQECRYSKERAESTYNPFTGYVEIGKFDEVGLAQALAFYGPLTVSFNPNMKEYWLYRDGVFTPEGCKGGKTVSMVLVGYGKEKGQRYWLLMSPWGERWGRDGFMKMRWFGNKGCNIAAQAIFPTWPDRENITFYDFEYWDHIESKLSKYTYPLEDVNRREP</sequence>
<dbReference type="Pfam" id="PF00112">
    <property type="entry name" value="Peptidase_C1"/>
    <property type="match status" value="1"/>
</dbReference>
<dbReference type="SUPFAM" id="SSF54001">
    <property type="entry name" value="Cysteine proteinases"/>
    <property type="match status" value="1"/>
</dbReference>
<keyword evidence="3" id="KW-0732">Signal</keyword>
<dbReference type="GO" id="GO:0006508">
    <property type="term" value="P:proteolysis"/>
    <property type="evidence" value="ECO:0007669"/>
    <property type="project" value="InterPro"/>
</dbReference>
<dbReference type="AlphaFoldDB" id="A0A8S9WT98"/>
<evidence type="ECO:0000256" key="3">
    <source>
        <dbReference type="SAM" id="SignalP"/>
    </source>
</evidence>
<gene>
    <name evidence="5" type="ORF">GE061_007460</name>
</gene>
<dbReference type="SMART" id="SM00645">
    <property type="entry name" value="Pept_C1"/>
    <property type="match status" value="1"/>
</dbReference>
<dbReference type="GO" id="GO:0008234">
    <property type="term" value="F:cysteine-type peptidase activity"/>
    <property type="evidence" value="ECO:0007669"/>
    <property type="project" value="InterPro"/>
</dbReference>
<comment type="similarity">
    <text evidence="1">Belongs to the peptidase C1 family.</text>
</comment>
<evidence type="ECO:0000259" key="4">
    <source>
        <dbReference type="SMART" id="SM00645"/>
    </source>
</evidence>
<evidence type="ECO:0000256" key="1">
    <source>
        <dbReference type="ARBA" id="ARBA00008455"/>
    </source>
</evidence>
<accession>A0A8S9WT98</accession>
<protein>
    <recommendedName>
        <fullName evidence="4">Peptidase C1A papain C-terminal domain-containing protein</fullName>
    </recommendedName>
</protein>
<evidence type="ECO:0000313" key="5">
    <source>
        <dbReference type="EMBL" id="KAF6199434.1"/>
    </source>
</evidence>
<feature type="region of interest" description="Disordered" evidence="2">
    <location>
        <begin position="99"/>
        <end position="119"/>
    </location>
</feature>
<reference evidence="5" key="1">
    <citation type="journal article" date="2021" name="Mol. Ecol. Resour.">
        <title>Apolygus lucorum genome provides insights into omnivorousness and mesophyll feeding.</title>
        <authorList>
            <person name="Liu Y."/>
            <person name="Liu H."/>
            <person name="Wang H."/>
            <person name="Huang T."/>
            <person name="Liu B."/>
            <person name="Yang B."/>
            <person name="Yin L."/>
            <person name="Li B."/>
            <person name="Zhang Y."/>
            <person name="Zhang S."/>
            <person name="Jiang F."/>
            <person name="Zhang X."/>
            <person name="Ren Y."/>
            <person name="Wang B."/>
            <person name="Wang S."/>
            <person name="Lu Y."/>
            <person name="Wu K."/>
            <person name="Fan W."/>
            <person name="Wang G."/>
        </authorList>
    </citation>
    <scope>NUCLEOTIDE SEQUENCE</scope>
    <source>
        <strain evidence="5">12Hb</strain>
    </source>
</reference>
<dbReference type="PANTHER" id="PTHR12411">
    <property type="entry name" value="CYSTEINE PROTEASE FAMILY C1-RELATED"/>
    <property type="match status" value="1"/>
</dbReference>
<keyword evidence="6" id="KW-1185">Reference proteome</keyword>
<evidence type="ECO:0000256" key="2">
    <source>
        <dbReference type="SAM" id="MobiDB-lite"/>
    </source>
</evidence>
<organism evidence="5 6">
    <name type="scientific">Apolygus lucorum</name>
    <name type="common">Small green plant bug</name>
    <name type="synonym">Lygocoris lucorum</name>
    <dbReference type="NCBI Taxonomy" id="248454"/>
    <lineage>
        <taxon>Eukaryota</taxon>
        <taxon>Metazoa</taxon>
        <taxon>Ecdysozoa</taxon>
        <taxon>Arthropoda</taxon>
        <taxon>Hexapoda</taxon>
        <taxon>Insecta</taxon>
        <taxon>Pterygota</taxon>
        <taxon>Neoptera</taxon>
        <taxon>Paraneoptera</taxon>
        <taxon>Hemiptera</taxon>
        <taxon>Heteroptera</taxon>
        <taxon>Panheteroptera</taxon>
        <taxon>Cimicomorpha</taxon>
        <taxon>Miridae</taxon>
        <taxon>Mirini</taxon>
        <taxon>Apolygus</taxon>
    </lineage>
</organism>
<feature type="signal peptide" evidence="3">
    <location>
        <begin position="1"/>
        <end position="21"/>
    </location>
</feature>
<dbReference type="InterPro" id="IPR038765">
    <property type="entry name" value="Papain-like_cys_pep_sf"/>
</dbReference>
<dbReference type="InterPro" id="IPR013128">
    <property type="entry name" value="Peptidase_C1A"/>
</dbReference>
<dbReference type="OrthoDB" id="9025543at2759"/>
<proteinExistence type="inferred from homology"/>